<proteinExistence type="predicted"/>
<dbReference type="PANTHER" id="PTHR10166">
    <property type="entry name" value="VOLTAGE-DEPENDENT CALCIUM CHANNEL SUBUNIT ALPHA-2/DELTA-RELATED"/>
    <property type="match status" value="1"/>
</dbReference>
<protein>
    <recommendedName>
        <fullName evidence="3">VWFA domain-containing protein</fullName>
    </recommendedName>
</protein>
<name>A0A3R7N512_PENVA</name>
<comment type="caution">
    <text evidence="1">The sequence shown here is derived from an EMBL/GenBank/DDBJ whole genome shotgun (WGS) entry which is preliminary data.</text>
</comment>
<evidence type="ECO:0000313" key="1">
    <source>
        <dbReference type="EMBL" id="ROT77438.1"/>
    </source>
</evidence>
<reference evidence="1 2" key="1">
    <citation type="submission" date="2018-04" db="EMBL/GenBank/DDBJ databases">
        <authorList>
            <person name="Zhang X."/>
            <person name="Yuan J."/>
            <person name="Li F."/>
            <person name="Xiang J."/>
        </authorList>
    </citation>
    <scope>NUCLEOTIDE SEQUENCE [LARGE SCALE GENOMIC DNA]</scope>
    <source>
        <tissue evidence="1">Muscle</tissue>
    </source>
</reference>
<evidence type="ECO:0008006" key="3">
    <source>
        <dbReference type="Google" id="ProtNLM"/>
    </source>
</evidence>
<dbReference type="Proteomes" id="UP000283509">
    <property type="component" value="Unassembled WGS sequence"/>
</dbReference>
<accession>A0A3R7N512</accession>
<keyword evidence="2" id="KW-1185">Reference proteome</keyword>
<dbReference type="InterPro" id="IPR051173">
    <property type="entry name" value="Ca_channel_alpha-2/delta"/>
</dbReference>
<dbReference type="OrthoDB" id="2150145at2759"/>
<evidence type="ECO:0000313" key="2">
    <source>
        <dbReference type="Proteomes" id="UP000283509"/>
    </source>
</evidence>
<organism evidence="1 2">
    <name type="scientific">Penaeus vannamei</name>
    <name type="common">Whiteleg shrimp</name>
    <name type="synonym">Litopenaeus vannamei</name>
    <dbReference type="NCBI Taxonomy" id="6689"/>
    <lineage>
        <taxon>Eukaryota</taxon>
        <taxon>Metazoa</taxon>
        <taxon>Ecdysozoa</taxon>
        <taxon>Arthropoda</taxon>
        <taxon>Crustacea</taxon>
        <taxon>Multicrustacea</taxon>
        <taxon>Malacostraca</taxon>
        <taxon>Eumalacostraca</taxon>
        <taxon>Eucarida</taxon>
        <taxon>Decapoda</taxon>
        <taxon>Dendrobranchiata</taxon>
        <taxon>Penaeoidea</taxon>
        <taxon>Penaeidae</taxon>
        <taxon>Penaeus</taxon>
    </lineage>
</organism>
<dbReference type="AlphaFoldDB" id="A0A3R7N512"/>
<gene>
    <name evidence="1" type="ORF">C7M84_003914</name>
</gene>
<dbReference type="PANTHER" id="PTHR10166:SF66">
    <property type="entry name" value="VWFA AND CACHE DOMAIN-CONTAINING PROTEIN CG16868"/>
    <property type="match status" value="1"/>
</dbReference>
<dbReference type="GO" id="GO:0005245">
    <property type="term" value="F:voltage-gated calcium channel activity"/>
    <property type="evidence" value="ECO:0007669"/>
    <property type="project" value="TreeGrafter"/>
</dbReference>
<dbReference type="GO" id="GO:0005891">
    <property type="term" value="C:voltage-gated calcium channel complex"/>
    <property type="evidence" value="ECO:0007669"/>
    <property type="project" value="TreeGrafter"/>
</dbReference>
<reference evidence="1 2" key="2">
    <citation type="submission" date="2019-01" db="EMBL/GenBank/DDBJ databases">
        <title>The decoding of complex shrimp genome reveals the adaptation for benthos swimmer, frequently molting mechanism and breeding impact on genome.</title>
        <authorList>
            <person name="Sun Y."/>
            <person name="Gao Y."/>
            <person name="Yu Y."/>
        </authorList>
    </citation>
    <scope>NUCLEOTIDE SEQUENCE [LARGE SCALE GENOMIC DNA]</scope>
    <source>
        <tissue evidence="1">Muscle</tissue>
    </source>
</reference>
<sequence>MSVDGLHTEYPAHRSADCSQSGRHGHVYEATVRPDGKNIVLLYDLGEALTPRLLLTAKAIGHQIASTIMQHDQIAVLGLEGSIVRPAAPCMNSTLVPATHTVKHAIRRFVNYMDIHNEPTNHSLGLITAMEMIANWSSSLSSSNKSVLLVYVTCGKLNKHTQIHTVLQHMAVMLDIIPTKVLLSAFGLGISRDQPSSGRQFLEALAYQEFSKYDIQTTRLPNKGLVVGLDSTLNVAPVINNFYDAVHEPKGHSDGLQNLVISDPYWDEDGRGETV</sequence>
<dbReference type="EMBL" id="QCYY01001524">
    <property type="protein sequence ID" value="ROT77438.1"/>
    <property type="molecule type" value="Genomic_DNA"/>
</dbReference>